<organism evidence="2 3">
    <name type="scientific">Portunus trituberculatus</name>
    <name type="common">Swimming crab</name>
    <name type="synonym">Neptunus trituberculatus</name>
    <dbReference type="NCBI Taxonomy" id="210409"/>
    <lineage>
        <taxon>Eukaryota</taxon>
        <taxon>Metazoa</taxon>
        <taxon>Ecdysozoa</taxon>
        <taxon>Arthropoda</taxon>
        <taxon>Crustacea</taxon>
        <taxon>Multicrustacea</taxon>
        <taxon>Malacostraca</taxon>
        <taxon>Eumalacostraca</taxon>
        <taxon>Eucarida</taxon>
        <taxon>Decapoda</taxon>
        <taxon>Pleocyemata</taxon>
        <taxon>Brachyura</taxon>
        <taxon>Eubrachyura</taxon>
        <taxon>Portunoidea</taxon>
        <taxon>Portunidae</taxon>
        <taxon>Portuninae</taxon>
        <taxon>Portunus</taxon>
    </lineage>
</organism>
<keyword evidence="3" id="KW-1185">Reference proteome</keyword>
<evidence type="ECO:0000256" key="1">
    <source>
        <dbReference type="SAM" id="MobiDB-lite"/>
    </source>
</evidence>
<reference evidence="2 3" key="1">
    <citation type="submission" date="2019-05" db="EMBL/GenBank/DDBJ databases">
        <title>Another draft genome of Portunus trituberculatus and its Hox gene families provides insights of decapod evolution.</title>
        <authorList>
            <person name="Jeong J.-H."/>
            <person name="Song I."/>
            <person name="Kim S."/>
            <person name="Choi T."/>
            <person name="Kim D."/>
            <person name="Ryu S."/>
            <person name="Kim W."/>
        </authorList>
    </citation>
    <scope>NUCLEOTIDE SEQUENCE [LARGE SCALE GENOMIC DNA]</scope>
    <source>
        <tissue evidence="2">Muscle</tissue>
    </source>
</reference>
<accession>A0A5B7CEB4</accession>
<feature type="region of interest" description="Disordered" evidence="1">
    <location>
        <begin position="131"/>
        <end position="158"/>
    </location>
</feature>
<evidence type="ECO:0000313" key="2">
    <source>
        <dbReference type="EMBL" id="MPC07737.1"/>
    </source>
</evidence>
<proteinExistence type="predicted"/>
<dbReference type="Proteomes" id="UP000324222">
    <property type="component" value="Unassembled WGS sequence"/>
</dbReference>
<comment type="caution">
    <text evidence="2">The sequence shown here is derived from an EMBL/GenBank/DDBJ whole genome shotgun (WGS) entry which is preliminary data.</text>
</comment>
<dbReference type="AlphaFoldDB" id="A0A5B7CEB4"/>
<protein>
    <submittedName>
        <fullName evidence="2">Uncharacterized protein</fullName>
    </submittedName>
</protein>
<name>A0A5B7CEB4_PORTR</name>
<evidence type="ECO:0000313" key="3">
    <source>
        <dbReference type="Proteomes" id="UP000324222"/>
    </source>
</evidence>
<sequence>MQHICNELLRFSEDERVCQHHKINGAHIGISRITSGYWLASICGYCLCPLGTLLQVSLGTKEGRNAYFMSLVALVNQTMSAEGLGSGKGLGARQASIRPLPSVAPNCGQVNLVEEACTVAMWRRKEERRTNTTLHCSHRKPGLSRPKEAHIRPHHLAY</sequence>
<dbReference type="EMBL" id="VSRR010000007">
    <property type="protein sequence ID" value="MPC07737.1"/>
    <property type="molecule type" value="Genomic_DNA"/>
</dbReference>
<gene>
    <name evidence="2" type="ORF">E2C01_000302</name>
</gene>